<dbReference type="CDD" id="cd08829">
    <property type="entry name" value="SPFH_paraslipin"/>
    <property type="match status" value="1"/>
</dbReference>
<protein>
    <recommendedName>
        <fullName evidence="3">Band 7 domain-containing protein</fullName>
    </recommendedName>
</protein>
<dbReference type="InterPro" id="IPR036013">
    <property type="entry name" value="Band_7/SPFH_dom_sf"/>
</dbReference>
<evidence type="ECO:0000259" key="3">
    <source>
        <dbReference type="SMART" id="SM00244"/>
    </source>
</evidence>
<feature type="domain" description="Band 7" evidence="3">
    <location>
        <begin position="7"/>
        <end position="140"/>
    </location>
</feature>
<dbReference type="InterPro" id="IPR001107">
    <property type="entry name" value="Band_7"/>
</dbReference>
<proteinExistence type="inferred from homology"/>
<dbReference type="Proteomes" id="UP000824890">
    <property type="component" value="Unassembled WGS sequence"/>
</dbReference>
<name>A0ABQ8A935_BRANA</name>
<evidence type="ECO:0000313" key="5">
    <source>
        <dbReference type="Proteomes" id="UP000824890"/>
    </source>
</evidence>
<evidence type="ECO:0000313" key="4">
    <source>
        <dbReference type="EMBL" id="KAH0889025.1"/>
    </source>
</evidence>
<sequence length="414" mass="44646">MIFVELLPLPRVSYTKMMIRSRSAATTAVRSLGYLRHSSALVHSPLLSGATATPIVNPHLASYGVENPIYAVMQLAQTTMRSELGKITLDKTFEERDALNVKIVEAINVAAKDWGLECLRYEIRDIMPPNGVRVAMEMQAEAERKKRAQILESEGERQAHINIADGKKSSVILESEAAKMDQVNRASGEAEAILARAQATARGLTMLSQSLKETGGVEAASLRVAEQYIQAFGNIAKEGTTMLLPSSAANPANMIAQALTMYKSLVPNGGIQETSAVESSSSHRTLFIFLTNTTMGACASTPRKSDILETPATTENAVVESKNVQTEAVSQEKADEVVAEKKEESNVDEAEIQKEAEPAKPAEADKPVEAVKTEETQEAAVDEKASSGETEPPKQEEATTASDTKTNEEPLATL</sequence>
<reference evidence="4 5" key="1">
    <citation type="submission" date="2021-05" db="EMBL/GenBank/DDBJ databases">
        <title>Genome Assembly of Synthetic Allotetraploid Brassica napus Reveals Homoeologous Exchanges between Subgenomes.</title>
        <authorList>
            <person name="Davis J.T."/>
        </authorList>
    </citation>
    <scope>NUCLEOTIDE SEQUENCE [LARGE SCALE GENOMIC DNA]</scope>
    <source>
        <strain evidence="5">cv. Da-Ae</strain>
        <tissue evidence="4">Seedling</tissue>
    </source>
</reference>
<dbReference type="InterPro" id="IPR032435">
    <property type="entry name" value="STML2-like_C"/>
</dbReference>
<keyword evidence="5" id="KW-1185">Reference proteome</keyword>
<gene>
    <name evidence="4" type="ORF">HID58_051454</name>
</gene>
<dbReference type="SMART" id="SM00244">
    <property type="entry name" value="PHB"/>
    <property type="match status" value="1"/>
</dbReference>
<dbReference type="Pfam" id="PF16200">
    <property type="entry name" value="Band_7_C"/>
    <property type="match status" value="1"/>
</dbReference>
<dbReference type="EMBL" id="JAGKQM010000013">
    <property type="protein sequence ID" value="KAH0889025.1"/>
    <property type="molecule type" value="Genomic_DNA"/>
</dbReference>
<dbReference type="PANTHER" id="PTHR43327:SF44">
    <property type="entry name" value="BAND 7 DOMAIN-CONTAINING PROTEIN"/>
    <property type="match status" value="1"/>
</dbReference>
<evidence type="ECO:0000256" key="1">
    <source>
        <dbReference type="ARBA" id="ARBA00008164"/>
    </source>
</evidence>
<dbReference type="InterPro" id="IPR050710">
    <property type="entry name" value="Band7/mec-2_domain"/>
</dbReference>
<feature type="region of interest" description="Disordered" evidence="2">
    <location>
        <begin position="322"/>
        <end position="414"/>
    </location>
</feature>
<comment type="similarity">
    <text evidence="1">Belongs to the band 7/mec-2 family.</text>
</comment>
<feature type="compositionally biased region" description="Basic and acidic residues" evidence="2">
    <location>
        <begin position="330"/>
        <end position="397"/>
    </location>
</feature>
<dbReference type="Gene3D" id="3.30.479.30">
    <property type="entry name" value="Band 7 domain"/>
    <property type="match status" value="1"/>
</dbReference>
<comment type="caution">
    <text evidence="4">The sequence shown here is derived from an EMBL/GenBank/DDBJ whole genome shotgun (WGS) entry which is preliminary data.</text>
</comment>
<accession>A0ABQ8A935</accession>
<evidence type="ECO:0000256" key="2">
    <source>
        <dbReference type="SAM" id="MobiDB-lite"/>
    </source>
</evidence>
<organism evidence="4 5">
    <name type="scientific">Brassica napus</name>
    <name type="common">Rape</name>
    <dbReference type="NCBI Taxonomy" id="3708"/>
    <lineage>
        <taxon>Eukaryota</taxon>
        <taxon>Viridiplantae</taxon>
        <taxon>Streptophyta</taxon>
        <taxon>Embryophyta</taxon>
        <taxon>Tracheophyta</taxon>
        <taxon>Spermatophyta</taxon>
        <taxon>Magnoliopsida</taxon>
        <taxon>eudicotyledons</taxon>
        <taxon>Gunneridae</taxon>
        <taxon>Pentapetalae</taxon>
        <taxon>rosids</taxon>
        <taxon>malvids</taxon>
        <taxon>Brassicales</taxon>
        <taxon>Brassicaceae</taxon>
        <taxon>Brassiceae</taxon>
        <taxon>Brassica</taxon>
    </lineage>
</organism>
<dbReference type="PANTHER" id="PTHR43327">
    <property type="entry name" value="STOMATIN-LIKE PROTEIN 2, MITOCHONDRIAL"/>
    <property type="match status" value="1"/>
</dbReference>
<dbReference type="SUPFAM" id="SSF117892">
    <property type="entry name" value="Band 7/SPFH domain"/>
    <property type="match status" value="1"/>
</dbReference>
<dbReference type="Pfam" id="PF01145">
    <property type="entry name" value="Band_7"/>
    <property type="match status" value="1"/>
</dbReference>